<gene>
    <name evidence="5" type="ORF">CPOL0286_LOCUS3252</name>
</gene>
<organism evidence="5">
    <name type="scientific">Prymnesium polylepis</name>
    <dbReference type="NCBI Taxonomy" id="72548"/>
    <lineage>
        <taxon>Eukaryota</taxon>
        <taxon>Haptista</taxon>
        <taxon>Haptophyta</taxon>
        <taxon>Prymnesiophyceae</taxon>
        <taxon>Prymnesiales</taxon>
        <taxon>Prymnesiaceae</taxon>
        <taxon>Prymnesium</taxon>
    </lineage>
</organism>
<reference evidence="5" key="1">
    <citation type="submission" date="2021-01" db="EMBL/GenBank/DDBJ databases">
        <authorList>
            <person name="Corre E."/>
            <person name="Pelletier E."/>
            <person name="Niang G."/>
            <person name="Scheremetjew M."/>
            <person name="Finn R."/>
            <person name="Kale V."/>
            <person name="Holt S."/>
            <person name="Cochrane G."/>
            <person name="Meng A."/>
            <person name="Brown T."/>
            <person name="Cohen L."/>
        </authorList>
    </citation>
    <scope>NUCLEOTIDE SEQUENCE</scope>
    <source>
        <strain evidence="5">UIO037</strain>
    </source>
</reference>
<dbReference type="Gene3D" id="1.20.120.50">
    <property type="entry name" value="Hemerythrin-like"/>
    <property type="match status" value="1"/>
</dbReference>
<dbReference type="AlphaFoldDB" id="A0A6V4Q7B0"/>
<feature type="domain" description="Hemerythrin-like" evidence="4">
    <location>
        <begin position="201"/>
        <end position="323"/>
    </location>
</feature>
<evidence type="ECO:0000256" key="1">
    <source>
        <dbReference type="ARBA" id="ARBA00010587"/>
    </source>
</evidence>
<comment type="similarity">
    <text evidence="1">Belongs to the hemerythrin family.</text>
</comment>
<evidence type="ECO:0000256" key="2">
    <source>
        <dbReference type="ARBA" id="ARBA00022723"/>
    </source>
</evidence>
<keyword evidence="2" id="KW-0479">Metal-binding</keyword>
<accession>A0A6V4Q7B0</accession>
<name>A0A6V4Q7B0_9EUKA</name>
<dbReference type="Pfam" id="PF01814">
    <property type="entry name" value="Hemerythrin"/>
    <property type="match status" value="1"/>
</dbReference>
<evidence type="ECO:0000256" key="3">
    <source>
        <dbReference type="ARBA" id="ARBA00023004"/>
    </source>
</evidence>
<evidence type="ECO:0000259" key="4">
    <source>
        <dbReference type="Pfam" id="PF01814"/>
    </source>
</evidence>
<protein>
    <recommendedName>
        <fullName evidence="4">Hemerythrin-like domain-containing protein</fullName>
    </recommendedName>
</protein>
<dbReference type="SUPFAM" id="SSF47188">
    <property type="entry name" value="Hemerythrin-like"/>
    <property type="match status" value="1"/>
</dbReference>
<keyword evidence="3" id="KW-0408">Iron</keyword>
<evidence type="ECO:0000313" key="5">
    <source>
        <dbReference type="EMBL" id="CAE2197898.1"/>
    </source>
</evidence>
<dbReference type="EMBL" id="HBKO01006758">
    <property type="protein sequence ID" value="CAE2197898.1"/>
    <property type="molecule type" value="Transcribed_RNA"/>
</dbReference>
<sequence>MDAWAASYGSTVAFVCVSCAGPQLASQFGNELKLQHCFNTWADEDDMPSWGQLGCNGLIVIDGSNAVVCKASPAYLEVKQKAFRHVETLLTALIASKPAPEMTSGRVDGSVGGACATVRFGSDVDVQQVIVAGLSSRPDLNGKRGRVLSEASNGRLQVQIEGEAAPISIKRQNVTLLSDEGEAEAAAPAASGAIHVPSVKVAVLDDEHAKCEAKLALLGRLTEPPGVDSRRGQIVAALRGLLEAYEEHFAHEEALLDQHLYAGVEQATGFSADKGARTSHFADHKTMLDAVRTLLADGASVSATDVQRLAAGFERHATEYDGGYADRLSAAMAQAVDVA</sequence>
<proteinExistence type="inferred from homology"/>
<dbReference type="InterPro" id="IPR035938">
    <property type="entry name" value="Hemerythrin-like_sf"/>
</dbReference>
<dbReference type="GO" id="GO:0046872">
    <property type="term" value="F:metal ion binding"/>
    <property type="evidence" value="ECO:0007669"/>
    <property type="project" value="UniProtKB-KW"/>
</dbReference>
<dbReference type="InterPro" id="IPR012312">
    <property type="entry name" value="Hemerythrin-like"/>
</dbReference>